<organism evidence="1 2">
    <name type="scientific">Rhizophagus irregularis</name>
    <dbReference type="NCBI Taxonomy" id="588596"/>
    <lineage>
        <taxon>Eukaryota</taxon>
        <taxon>Fungi</taxon>
        <taxon>Fungi incertae sedis</taxon>
        <taxon>Mucoromycota</taxon>
        <taxon>Glomeromycotina</taxon>
        <taxon>Glomeromycetes</taxon>
        <taxon>Glomerales</taxon>
        <taxon>Glomeraceae</taxon>
        <taxon>Rhizophagus</taxon>
    </lineage>
</organism>
<dbReference type="AlphaFoldDB" id="A0A2N0NBZ2"/>
<comment type="caution">
    <text evidence="1">The sequence shown here is derived from an EMBL/GenBank/DDBJ whole genome shotgun (WGS) entry which is preliminary data.</text>
</comment>
<dbReference type="Proteomes" id="UP000232722">
    <property type="component" value="Unassembled WGS sequence"/>
</dbReference>
<accession>A0A2N0NBZ2</accession>
<gene>
    <name evidence="1" type="ORF">RhiirA5_446022</name>
</gene>
<sequence length="88" mass="10257">MDFSLEETFQVQNTMHWQDWELFVTQYEAFCTNLLMEYGKCTVHLEELYREKGTAKSIPWEEGEVVVVNGASAEWGDSFRVLQTVQGD</sequence>
<evidence type="ECO:0000313" key="1">
    <source>
        <dbReference type="EMBL" id="PKB92103.1"/>
    </source>
</evidence>
<protein>
    <submittedName>
        <fullName evidence="1">Uncharacterized protein</fullName>
    </submittedName>
</protein>
<name>A0A2N0NBZ2_9GLOM</name>
<feature type="non-terminal residue" evidence="1">
    <location>
        <position position="88"/>
    </location>
</feature>
<dbReference type="EMBL" id="LLXJ01012321">
    <property type="protein sequence ID" value="PKB92103.1"/>
    <property type="molecule type" value="Genomic_DNA"/>
</dbReference>
<reference evidence="1 2" key="1">
    <citation type="submission" date="2016-04" db="EMBL/GenBank/DDBJ databases">
        <title>Genome analyses suggest a sexual origin of heterokaryosis in a supposedly ancient asexual fungus.</title>
        <authorList>
            <person name="Ropars J."/>
            <person name="Sedzielewska K."/>
            <person name="Noel J."/>
            <person name="Charron P."/>
            <person name="Farinelli L."/>
            <person name="Marton T."/>
            <person name="Kruger M."/>
            <person name="Pelin A."/>
            <person name="Brachmann A."/>
            <person name="Corradi N."/>
        </authorList>
    </citation>
    <scope>NUCLEOTIDE SEQUENCE [LARGE SCALE GENOMIC DNA]</scope>
    <source>
        <strain evidence="1 2">A5</strain>
    </source>
</reference>
<reference evidence="1 2" key="2">
    <citation type="submission" date="2017-09" db="EMBL/GenBank/DDBJ databases">
        <title>Extensive intraspecific genome diversity in a model arbuscular mycorrhizal fungus.</title>
        <authorList>
            <person name="Chen E.C."/>
            <person name="Morin E."/>
            <person name="Beaudet D."/>
            <person name="Noel J."/>
            <person name="Ndikumana S."/>
            <person name="Charron P."/>
            <person name="St-Onge C."/>
            <person name="Giorgi J."/>
            <person name="Grigoriev I.V."/>
            <person name="Roux C."/>
            <person name="Martin F.M."/>
            <person name="Corradi N."/>
        </authorList>
    </citation>
    <scope>NUCLEOTIDE SEQUENCE [LARGE SCALE GENOMIC DNA]</scope>
    <source>
        <strain evidence="1 2">A5</strain>
    </source>
</reference>
<proteinExistence type="predicted"/>
<evidence type="ECO:0000313" key="2">
    <source>
        <dbReference type="Proteomes" id="UP000232722"/>
    </source>
</evidence>